<feature type="compositionally biased region" description="Polar residues" evidence="1">
    <location>
        <begin position="835"/>
        <end position="849"/>
    </location>
</feature>
<dbReference type="OrthoDB" id="10432882at2759"/>
<feature type="compositionally biased region" description="Basic and acidic residues" evidence="1">
    <location>
        <begin position="819"/>
        <end position="829"/>
    </location>
</feature>
<accession>E3S4W8</accession>
<sequence length="849" mass="93983">MSCNRCSSHDTSTSRADGIGVSQAIKEVITGNIQYLRKTFQDCGGNVPDPSLYLNKLVETVEVVETAFVQVAPCDEVLLQLLEFLRAEFPRHAAPAETGPAAAPCCGRPPIVDREQPPSVRFTVEQDDWEQINKHDNAKIKTMLGELGPPWSEIAQVSKHRLRHFNILEVYFENEEKRKAMLKTAEKANELQALKSRLQLYSDVTVHQDIYEVKVFDVRFGRKMNAQDLKSRLSSWSKENLVTIERAHYANNELRLELTNRDQAIQLVDQQFIVLDGKKYTDVRDWDRRWDRFQCYWCLGENHSAEWCRGRGAKPNCLWCAKTHPSKDCPDWGIASRKNCIYCGKNHCGTDNKCKHPTVVAELEKRGKMQARGTRWYRNLRVTDQEGFTVVGGRRRGQASAAAGVGTGAGAGATAKQPATTEASAMDATAKPQDPFRQQTMHQYTVLKPPHNRRAGTASSPRRSRTPGSEPSTSRQPPAANKDGNATATMPTREEFAQAVKNNSMARETALNAIESRLPPSTTESCPNGSPGKKRKFDKYRSGGGAASSLLSPPPLVGFGPQVSDVAAGAGDSQGPSVINAHFEATPRFVSPSSVTMQLPSPGNLPRQSRFKNIFNSSQCDSQQNPQQSSKMKPDLPEQFARDNPRTRPLVTLQADTANTWSPSFVSPAPALSPHAPHAYQPDKSRQPVTSVTPQTSQLPTSMEPTVLSAETVFVPHPMSFSPTALLEYIEYYKAKMLSNGWTELQVNEVLHSQMKRGPQSQEPEDAKDTEMPDGLDCYPGVGTAMSDHGSEDNEPLRGDHEDDSEADFEDTLLNPNDSESRHLDHGFDYDASNDDSATHQLNPTLASQ</sequence>
<name>E3S4W8_PYRTT</name>
<dbReference type="AlphaFoldDB" id="E3S4W8"/>
<evidence type="ECO:0000313" key="2">
    <source>
        <dbReference type="EMBL" id="EFQ87004.1"/>
    </source>
</evidence>
<keyword evidence="3" id="KW-1185">Reference proteome</keyword>
<feature type="compositionally biased region" description="Polar residues" evidence="1">
    <location>
        <begin position="617"/>
        <end position="631"/>
    </location>
</feature>
<feature type="region of interest" description="Disordered" evidence="1">
    <location>
        <begin position="666"/>
        <end position="704"/>
    </location>
</feature>
<feature type="compositionally biased region" description="Polar residues" evidence="1">
    <location>
        <begin position="687"/>
        <end position="704"/>
    </location>
</feature>
<feature type="compositionally biased region" description="Polar residues" evidence="1">
    <location>
        <begin position="519"/>
        <end position="528"/>
    </location>
</feature>
<dbReference type="Proteomes" id="UP000001067">
    <property type="component" value="Unassembled WGS sequence"/>
</dbReference>
<evidence type="ECO:0000256" key="1">
    <source>
        <dbReference type="SAM" id="MobiDB-lite"/>
    </source>
</evidence>
<organism evidence="3">
    <name type="scientific">Pyrenophora teres f. teres (strain 0-1)</name>
    <name type="common">Barley net blotch fungus</name>
    <name type="synonym">Drechslera teres f. teres</name>
    <dbReference type="NCBI Taxonomy" id="861557"/>
    <lineage>
        <taxon>Eukaryota</taxon>
        <taxon>Fungi</taxon>
        <taxon>Dikarya</taxon>
        <taxon>Ascomycota</taxon>
        <taxon>Pezizomycotina</taxon>
        <taxon>Dothideomycetes</taxon>
        <taxon>Pleosporomycetidae</taxon>
        <taxon>Pleosporales</taxon>
        <taxon>Pleosporineae</taxon>
        <taxon>Pleosporaceae</taxon>
        <taxon>Pyrenophora</taxon>
    </lineage>
</organism>
<feature type="compositionally biased region" description="Acidic residues" evidence="1">
    <location>
        <begin position="802"/>
        <end position="811"/>
    </location>
</feature>
<dbReference type="HOGENOM" id="CLU_335911_0_0_1"/>
<feature type="region of interest" description="Disordered" evidence="1">
    <location>
        <begin position="617"/>
        <end position="648"/>
    </location>
</feature>
<proteinExistence type="predicted"/>
<feature type="compositionally biased region" description="Polar residues" evidence="1">
    <location>
        <begin position="457"/>
        <end position="476"/>
    </location>
</feature>
<dbReference type="EMBL" id="GL537210">
    <property type="protein sequence ID" value="EFQ87004.1"/>
    <property type="molecule type" value="Genomic_DNA"/>
</dbReference>
<feature type="region of interest" description="Disordered" evidence="1">
    <location>
        <begin position="754"/>
        <end position="849"/>
    </location>
</feature>
<evidence type="ECO:0000313" key="3">
    <source>
        <dbReference type="Proteomes" id="UP000001067"/>
    </source>
</evidence>
<feature type="region of interest" description="Disordered" evidence="1">
    <location>
        <begin position="401"/>
        <end position="487"/>
    </location>
</feature>
<reference evidence="2 3" key="1">
    <citation type="journal article" date="2010" name="Genome Biol.">
        <title>A first genome assembly of the barley fungal pathogen Pyrenophora teres f. teres.</title>
        <authorList>
            <person name="Ellwood S.R."/>
            <person name="Liu Z."/>
            <person name="Syme R.A."/>
            <person name="Lai Z."/>
            <person name="Hane J.K."/>
            <person name="Keiper F."/>
            <person name="Moffat C.S."/>
            <person name="Oliver R.P."/>
            <person name="Friesen T.L."/>
        </authorList>
    </citation>
    <scope>NUCLEOTIDE SEQUENCE [LARGE SCALE GENOMIC DNA]</scope>
    <source>
        <strain evidence="2 3">0-1</strain>
    </source>
</reference>
<gene>
    <name evidence="2" type="ORF">PTT_17656</name>
</gene>
<feature type="compositionally biased region" description="Low complexity" evidence="1">
    <location>
        <begin position="667"/>
        <end position="679"/>
    </location>
</feature>
<dbReference type="KEGG" id="pte:PTT_17656"/>
<feature type="region of interest" description="Disordered" evidence="1">
    <location>
        <begin position="513"/>
        <end position="555"/>
    </location>
</feature>
<feature type="compositionally biased region" description="Low complexity" evidence="1">
    <location>
        <begin position="412"/>
        <end position="421"/>
    </location>
</feature>
<feature type="compositionally biased region" description="Basic and acidic residues" evidence="1">
    <location>
        <begin position="789"/>
        <end position="801"/>
    </location>
</feature>
<protein>
    <submittedName>
        <fullName evidence="2">Uncharacterized protein</fullName>
    </submittedName>
</protein>
<feature type="compositionally biased region" description="Basic and acidic residues" evidence="1">
    <location>
        <begin position="632"/>
        <end position="646"/>
    </location>
</feature>